<feature type="region of interest" description="Disordered" evidence="1">
    <location>
        <begin position="1"/>
        <end position="66"/>
    </location>
</feature>
<dbReference type="Proteomes" id="UP000799440">
    <property type="component" value="Unassembled WGS sequence"/>
</dbReference>
<dbReference type="Gene3D" id="1.10.510.10">
    <property type="entry name" value="Transferase(Phosphotransferase) domain 1"/>
    <property type="match status" value="1"/>
</dbReference>
<dbReference type="PANTHER" id="PTHR37171:SF1">
    <property type="entry name" value="SERINE_THREONINE-PROTEIN KINASE YRZF-RELATED"/>
    <property type="match status" value="1"/>
</dbReference>
<sequence length="321" mass="36266">MSPVRLRRRPAQTSSPSCWQPQDRYSPSDEDPDPDTPSQRRGPSQDQSRVSTTAGSSSSRHAPQAAQSGQYCTQDCLRGLVEGGPLDMHCPNVRAHGERYHQIDRSNFLTRIRQQLSNDLDTNCNPVSLPGACGVLFRVRLKSHGYTVAAKCTPIDFVHCLEREATVYELLRPVQGIHVPVYLGNIDLETPYYYEGICELVHMMFLSFGGRLISKHLTSENKAYVTRSADYAAQAIHSLGVLHRDLMPRNMLWNAETGRVMVIDFERAEVVKPRTVLGDIPVNRKRKRQSASMPKQTGGRTSKFARERQRMATEIRRLAFE</sequence>
<dbReference type="Gene3D" id="3.30.200.20">
    <property type="entry name" value="Phosphorylase Kinase, domain 1"/>
    <property type="match status" value="1"/>
</dbReference>
<dbReference type="EMBL" id="MU006589">
    <property type="protein sequence ID" value="KAF2744340.1"/>
    <property type="molecule type" value="Genomic_DNA"/>
</dbReference>
<dbReference type="SUPFAM" id="SSF56112">
    <property type="entry name" value="Protein kinase-like (PK-like)"/>
    <property type="match status" value="1"/>
</dbReference>
<gene>
    <name evidence="3" type="ORF">M011DRAFT_408562</name>
</gene>
<feature type="compositionally biased region" description="Polar residues" evidence="1">
    <location>
        <begin position="290"/>
        <end position="300"/>
    </location>
</feature>
<name>A0A6A6V461_9PLEO</name>
<feature type="region of interest" description="Disordered" evidence="1">
    <location>
        <begin position="282"/>
        <end position="308"/>
    </location>
</feature>
<dbReference type="InterPro" id="IPR052396">
    <property type="entry name" value="Meiotic_Drive_Suppr_Kinase"/>
</dbReference>
<reference evidence="3" key="1">
    <citation type="journal article" date="2020" name="Stud. Mycol.">
        <title>101 Dothideomycetes genomes: a test case for predicting lifestyles and emergence of pathogens.</title>
        <authorList>
            <person name="Haridas S."/>
            <person name="Albert R."/>
            <person name="Binder M."/>
            <person name="Bloem J."/>
            <person name="Labutti K."/>
            <person name="Salamov A."/>
            <person name="Andreopoulos B."/>
            <person name="Baker S."/>
            <person name="Barry K."/>
            <person name="Bills G."/>
            <person name="Bluhm B."/>
            <person name="Cannon C."/>
            <person name="Castanera R."/>
            <person name="Culley D."/>
            <person name="Daum C."/>
            <person name="Ezra D."/>
            <person name="Gonzalez J."/>
            <person name="Henrissat B."/>
            <person name="Kuo A."/>
            <person name="Liang C."/>
            <person name="Lipzen A."/>
            <person name="Lutzoni F."/>
            <person name="Magnuson J."/>
            <person name="Mondo S."/>
            <person name="Nolan M."/>
            <person name="Ohm R."/>
            <person name="Pangilinan J."/>
            <person name="Park H.-J."/>
            <person name="Ramirez L."/>
            <person name="Alfaro M."/>
            <person name="Sun H."/>
            <person name="Tritt A."/>
            <person name="Yoshinaga Y."/>
            <person name="Zwiers L.-H."/>
            <person name="Turgeon B."/>
            <person name="Goodwin S."/>
            <person name="Spatafora J."/>
            <person name="Crous P."/>
            <person name="Grigoriev I."/>
        </authorList>
    </citation>
    <scope>NUCLEOTIDE SEQUENCE</scope>
    <source>
        <strain evidence="3">CBS 119925</strain>
    </source>
</reference>
<feature type="compositionally biased region" description="Polar residues" evidence="1">
    <location>
        <begin position="11"/>
        <end position="25"/>
    </location>
</feature>
<dbReference type="GO" id="GO:0004672">
    <property type="term" value="F:protein kinase activity"/>
    <property type="evidence" value="ECO:0007669"/>
    <property type="project" value="InterPro"/>
</dbReference>
<dbReference type="AlphaFoldDB" id="A0A6A6V461"/>
<dbReference type="InterPro" id="IPR011009">
    <property type="entry name" value="Kinase-like_dom_sf"/>
</dbReference>
<dbReference type="InterPro" id="IPR002575">
    <property type="entry name" value="Aminoglycoside_PTrfase"/>
</dbReference>
<evidence type="ECO:0000256" key="1">
    <source>
        <dbReference type="SAM" id="MobiDB-lite"/>
    </source>
</evidence>
<organism evidence="3 4">
    <name type="scientific">Sporormia fimetaria CBS 119925</name>
    <dbReference type="NCBI Taxonomy" id="1340428"/>
    <lineage>
        <taxon>Eukaryota</taxon>
        <taxon>Fungi</taxon>
        <taxon>Dikarya</taxon>
        <taxon>Ascomycota</taxon>
        <taxon>Pezizomycotina</taxon>
        <taxon>Dothideomycetes</taxon>
        <taxon>Pleosporomycetidae</taxon>
        <taxon>Pleosporales</taxon>
        <taxon>Sporormiaceae</taxon>
        <taxon>Sporormia</taxon>
    </lineage>
</organism>
<dbReference type="OrthoDB" id="3944001at2759"/>
<feature type="compositionally biased region" description="Low complexity" evidence="1">
    <location>
        <begin position="48"/>
        <end position="60"/>
    </location>
</feature>
<dbReference type="InterPro" id="IPR000719">
    <property type="entry name" value="Prot_kinase_dom"/>
</dbReference>
<proteinExistence type="predicted"/>
<evidence type="ECO:0000313" key="3">
    <source>
        <dbReference type="EMBL" id="KAF2744340.1"/>
    </source>
</evidence>
<feature type="compositionally biased region" description="Basic residues" evidence="1">
    <location>
        <begin position="1"/>
        <end position="10"/>
    </location>
</feature>
<dbReference type="PROSITE" id="PS50011">
    <property type="entry name" value="PROTEIN_KINASE_DOM"/>
    <property type="match status" value="1"/>
</dbReference>
<dbReference type="GO" id="GO:0005524">
    <property type="term" value="F:ATP binding"/>
    <property type="evidence" value="ECO:0007669"/>
    <property type="project" value="InterPro"/>
</dbReference>
<feature type="domain" description="Protein kinase" evidence="2">
    <location>
        <begin position="122"/>
        <end position="321"/>
    </location>
</feature>
<keyword evidence="4" id="KW-1185">Reference proteome</keyword>
<dbReference type="Pfam" id="PF01636">
    <property type="entry name" value="APH"/>
    <property type="match status" value="1"/>
</dbReference>
<dbReference type="PANTHER" id="PTHR37171">
    <property type="entry name" value="SERINE/THREONINE-PROTEIN KINASE YRZF-RELATED"/>
    <property type="match status" value="1"/>
</dbReference>
<accession>A0A6A6V461</accession>
<evidence type="ECO:0000259" key="2">
    <source>
        <dbReference type="PROSITE" id="PS50011"/>
    </source>
</evidence>
<protein>
    <recommendedName>
        <fullName evidence="2">Protein kinase domain-containing protein</fullName>
    </recommendedName>
</protein>
<evidence type="ECO:0000313" key="4">
    <source>
        <dbReference type="Proteomes" id="UP000799440"/>
    </source>
</evidence>